<evidence type="ECO:0000313" key="3">
    <source>
        <dbReference type="Proteomes" id="UP001240984"/>
    </source>
</evidence>
<comment type="caution">
    <text evidence="2">The sequence shown here is derived from an EMBL/GenBank/DDBJ whole genome shotgun (WGS) entry which is preliminary data.</text>
</comment>
<evidence type="ECO:0008006" key="4">
    <source>
        <dbReference type="Google" id="ProtNLM"/>
    </source>
</evidence>
<name>A0ABT9MK41_9ACTN</name>
<dbReference type="EMBL" id="JAUSRA010000001">
    <property type="protein sequence ID" value="MDP9791785.1"/>
    <property type="molecule type" value="Genomic_DNA"/>
</dbReference>
<accession>A0ABT9MK41</accession>
<gene>
    <name evidence="2" type="ORF">J2S43_000297</name>
</gene>
<keyword evidence="1" id="KW-1133">Transmembrane helix</keyword>
<protein>
    <recommendedName>
        <fullName evidence="4">DUF3040 domain-containing protein</fullName>
    </recommendedName>
</protein>
<dbReference type="InterPro" id="IPR021401">
    <property type="entry name" value="DUF3040"/>
</dbReference>
<sequence>MVGTAQQGKAASMLSQEDNRRLTEIEEHLVLTDPAFVARMRATRGNRPGIVALAGIALMWAVVPIIGVAGGLVPALIAGLAFVAGTALVLRRPFRRAKTA</sequence>
<dbReference type="Pfam" id="PF11239">
    <property type="entry name" value="DUF3040"/>
    <property type="match status" value="1"/>
</dbReference>
<proteinExistence type="predicted"/>
<keyword evidence="1" id="KW-0472">Membrane</keyword>
<reference evidence="2 3" key="1">
    <citation type="submission" date="2023-07" db="EMBL/GenBank/DDBJ databases">
        <title>Sequencing the genomes of 1000 actinobacteria strains.</title>
        <authorList>
            <person name="Klenk H.-P."/>
        </authorList>
    </citation>
    <scope>NUCLEOTIDE SEQUENCE [LARGE SCALE GENOMIC DNA]</scope>
    <source>
        <strain evidence="2 3">DSM 44710</strain>
    </source>
</reference>
<evidence type="ECO:0000256" key="1">
    <source>
        <dbReference type="SAM" id="Phobius"/>
    </source>
</evidence>
<dbReference type="RefSeq" id="WP_306826711.1">
    <property type="nucleotide sequence ID" value="NZ_JAUSRA010000001.1"/>
</dbReference>
<feature type="transmembrane region" description="Helical" evidence="1">
    <location>
        <begin position="72"/>
        <end position="90"/>
    </location>
</feature>
<keyword evidence="1" id="KW-0812">Transmembrane</keyword>
<feature type="transmembrane region" description="Helical" evidence="1">
    <location>
        <begin position="49"/>
        <end position="66"/>
    </location>
</feature>
<organism evidence="2 3">
    <name type="scientific">Catenuloplanes nepalensis</name>
    <dbReference type="NCBI Taxonomy" id="587533"/>
    <lineage>
        <taxon>Bacteria</taxon>
        <taxon>Bacillati</taxon>
        <taxon>Actinomycetota</taxon>
        <taxon>Actinomycetes</taxon>
        <taxon>Micromonosporales</taxon>
        <taxon>Micromonosporaceae</taxon>
        <taxon>Catenuloplanes</taxon>
    </lineage>
</organism>
<keyword evidence="3" id="KW-1185">Reference proteome</keyword>
<evidence type="ECO:0000313" key="2">
    <source>
        <dbReference type="EMBL" id="MDP9791785.1"/>
    </source>
</evidence>
<dbReference type="Proteomes" id="UP001240984">
    <property type="component" value="Unassembled WGS sequence"/>
</dbReference>